<dbReference type="Proteomes" id="UP001248819">
    <property type="component" value="Unassembled WGS sequence"/>
</dbReference>
<protein>
    <submittedName>
        <fullName evidence="5">Tetratricopeptide repeat protein</fullName>
    </submittedName>
</protein>
<keyword evidence="1" id="KW-0802">TPR repeat</keyword>
<accession>A0ABU3CU25</accession>
<dbReference type="InterPro" id="IPR003646">
    <property type="entry name" value="SH3-like_bac-type"/>
</dbReference>
<dbReference type="InterPro" id="IPR019734">
    <property type="entry name" value="TPR_rpt"/>
</dbReference>
<evidence type="ECO:0000313" key="6">
    <source>
        <dbReference type="Proteomes" id="UP001248819"/>
    </source>
</evidence>
<keyword evidence="6" id="KW-1185">Reference proteome</keyword>
<evidence type="ECO:0000259" key="4">
    <source>
        <dbReference type="SMART" id="SM00287"/>
    </source>
</evidence>
<keyword evidence="2" id="KW-0812">Transmembrane</keyword>
<dbReference type="RefSeq" id="WP_311483583.1">
    <property type="nucleotide sequence ID" value="NZ_JAVRHP010000015.1"/>
</dbReference>
<evidence type="ECO:0000313" key="5">
    <source>
        <dbReference type="EMBL" id="MDT0649420.1"/>
    </source>
</evidence>
<proteinExistence type="predicted"/>
<dbReference type="InterPro" id="IPR010466">
    <property type="entry name" value="DUF1058"/>
</dbReference>
<gene>
    <name evidence="5" type="ORF">RM529_04650</name>
</gene>
<dbReference type="SUPFAM" id="SSF48452">
    <property type="entry name" value="TPR-like"/>
    <property type="match status" value="1"/>
</dbReference>
<keyword evidence="2" id="KW-0472">Membrane</keyword>
<feature type="chain" id="PRO_5045096279" evidence="3">
    <location>
        <begin position="18"/>
        <end position="248"/>
    </location>
</feature>
<feature type="transmembrane region" description="Helical" evidence="2">
    <location>
        <begin position="128"/>
        <end position="148"/>
    </location>
</feature>
<name>A0ABU3CU25_9FLAO</name>
<dbReference type="SMART" id="SM00287">
    <property type="entry name" value="SH3b"/>
    <property type="match status" value="1"/>
</dbReference>
<organism evidence="5 6">
    <name type="scientific">Autumnicola edwardsiae</name>
    <dbReference type="NCBI Taxonomy" id="3075594"/>
    <lineage>
        <taxon>Bacteria</taxon>
        <taxon>Pseudomonadati</taxon>
        <taxon>Bacteroidota</taxon>
        <taxon>Flavobacteriia</taxon>
        <taxon>Flavobacteriales</taxon>
        <taxon>Flavobacteriaceae</taxon>
        <taxon>Autumnicola</taxon>
    </lineage>
</organism>
<keyword evidence="2" id="KW-1133">Transmembrane helix</keyword>
<evidence type="ECO:0000256" key="1">
    <source>
        <dbReference type="PROSITE-ProRule" id="PRU00339"/>
    </source>
</evidence>
<dbReference type="Pfam" id="PF00515">
    <property type="entry name" value="TPR_1"/>
    <property type="match status" value="1"/>
</dbReference>
<evidence type="ECO:0000256" key="2">
    <source>
        <dbReference type="SAM" id="Phobius"/>
    </source>
</evidence>
<feature type="signal peptide" evidence="3">
    <location>
        <begin position="1"/>
        <end position="17"/>
    </location>
</feature>
<comment type="caution">
    <text evidence="5">The sequence shown here is derived from an EMBL/GenBank/DDBJ whole genome shotgun (WGS) entry which is preliminary data.</text>
</comment>
<feature type="transmembrane region" description="Helical" evidence="2">
    <location>
        <begin position="157"/>
        <end position="177"/>
    </location>
</feature>
<sequence>MKNLFYILFFFSAPLFAQNEELFEAANNAYAEGNYEQAIERYEEILESGEASAALYYNLGNAHYKLNNIAPSIYNYEKALLLDPGDADINNNIEFARNMAIDAIEEVEQTGFQQSFKSFISGFSADSWAKIAIFFSLLFAACFLAYYFMSRPLVKRLLFGASVAILLCCFASVYFAYAKEDIQENNQFAIVFGQEAQVRSEPSVRGEEAFILHEGTKARVLETYQEWMKIELANGDQGWMVKDDLKTI</sequence>
<dbReference type="PROSITE" id="PS50005">
    <property type="entry name" value="TPR"/>
    <property type="match status" value="1"/>
</dbReference>
<dbReference type="InterPro" id="IPR011990">
    <property type="entry name" value="TPR-like_helical_dom_sf"/>
</dbReference>
<dbReference type="SMART" id="SM00028">
    <property type="entry name" value="TPR"/>
    <property type="match status" value="2"/>
</dbReference>
<dbReference type="Pfam" id="PF06347">
    <property type="entry name" value="SH3_4"/>
    <property type="match status" value="1"/>
</dbReference>
<dbReference type="Gene3D" id="1.25.40.10">
    <property type="entry name" value="Tetratricopeptide repeat domain"/>
    <property type="match status" value="1"/>
</dbReference>
<dbReference type="Gene3D" id="2.30.30.40">
    <property type="entry name" value="SH3 Domains"/>
    <property type="match status" value="1"/>
</dbReference>
<evidence type="ECO:0000256" key="3">
    <source>
        <dbReference type="SAM" id="SignalP"/>
    </source>
</evidence>
<feature type="domain" description="SH3b" evidence="4">
    <location>
        <begin position="186"/>
        <end position="248"/>
    </location>
</feature>
<feature type="repeat" description="TPR" evidence="1">
    <location>
        <begin position="53"/>
        <end position="86"/>
    </location>
</feature>
<dbReference type="EMBL" id="JAVRHP010000015">
    <property type="protein sequence ID" value="MDT0649420.1"/>
    <property type="molecule type" value="Genomic_DNA"/>
</dbReference>
<keyword evidence="3" id="KW-0732">Signal</keyword>
<reference evidence="5 6" key="1">
    <citation type="submission" date="2023-09" db="EMBL/GenBank/DDBJ databases">
        <authorList>
            <person name="Rey-Velasco X."/>
        </authorList>
    </citation>
    <scope>NUCLEOTIDE SEQUENCE [LARGE SCALE GENOMIC DNA]</scope>
    <source>
        <strain evidence="5 6">F297</strain>
    </source>
</reference>